<protein>
    <submittedName>
        <fullName evidence="3">Uncharacterized protein</fullName>
    </submittedName>
</protein>
<evidence type="ECO:0000313" key="3">
    <source>
        <dbReference type="EMBL" id="MBD2278318.1"/>
    </source>
</evidence>
<organism evidence="3 4">
    <name type="scientific">Aphanizomenon flos-aquae FACHB-1040</name>
    <dbReference type="NCBI Taxonomy" id="2692887"/>
    <lineage>
        <taxon>Bacteria</taxon>
        <taxon>Bacillati</taxon>
        <taxon>Cyanobacteriota</taxon>
        <taxon>Cyanophyceae</taxon>
        <taxon>Nostocales</taxon>
        <taxon>Aphanizomenonaceae</taxon>
        <taxon>Aphanizomenon</taxon>
    </lineage>
</organism>
<dbReference type="RefSeq" id="WP_190382771.1">
    <property type="nucleotide sequence ID" value="NZ_JACJQT010000016.1"/>
</dbReference>
<gene>
    <name evidence="3" type="ORF">H6F99_08400</name>
</gene>
<comment type="caution">
    <text evidence="3">The sequence shown here is derived from an EMBL/GenBank/DDBJ whole genome shotgun (WGS) entry which is preliminary data.</text>
</comment>
<accession>A0ABR8BTP1</accession>
<keyword evidence="4" id="KW-1185">Reference proteome</keyword>
<evidence type="ECO:0000256" key="1">
    <source>
        <dbReference type="SAM" id="Coils"/>
    </source>
</evidence>
<evidence type="ECO:0000313" key="4">
    <source>
        <dbReference type="Proteomes" id="UP000606721"/>
    </source>
</evidence>
<dbReference type="EMBL" id="JACJQT010000016">
    <property type="protein sequence ID" value="MBD2278318.1"/>
    <property type="molecule type" value="Genomic_DNA"/>
</dbReference>
<keyword evidence="1" id="KW-0175">Coiled coil</keyword>
<keyword evidence="2" id="KW-1133">Transmembrane helix</keyword>
<name>A0ABR8BTP1_APHFL</name>
<dbReference type="Proteomes" id="UP000606721">
    <property type="component" value="Unassembled WGS sequence"/>
</dbReference>
<feature type="coiled-coil region" evidence="1">
    <location>
        <begin position="262"/>
        <end position="289"/>
    </location>
</feature>
<feature type="transmembrane region" description="Helical" evidence="2">
    <location>
        <begin position="229"/>
        <end position="250"/>
    </location>
</feature>
<keyword evidence="2" id="KW-0812">Transmembrane</keyword>
<sequence length="640" mass="72594">MKATVQQDDLKVLGDILQERLVAQVLDSKDFQVKCAVQNDELMILTQHPAEVTVNTQQVFEVLEQALQWQFSYQTQRVRFFLRISGEKRPYTQHFLDFQIPSEDTDRETEYGFQIPSGDADRETEYGFQIPSGDADRETVEIGHERDTLFLNSDLQTPSPPFTETEQEPIADSFFSNSAESFSDYSLPDSNLSADESETMEDIEENFDPFANIPDQPKKRQLSLSLPPLLVIIGTAVVIAILSGGGIFVLHRGCVISECKELQTAQQFKNEYQQQIKRTKSERDLLTVQQQLDGVVADLQNIPQWSPRYQDSQLLVNSFSEQSTKINQVLKALQMASSAQKATQPPAKSLDELRNRQKLWRQAITSLEIIKPSNELYGLVKTNLPSYQNTLKSVNDQLLKEETWLQKIANATTLAEAATKRQITAKSAPEWQKVESDFQTAISTLKIIPIGSLGSEDARKLLAEYQPKIIVARDRAKKEQLAATSYQQAIKAASQAKSYGNQNQWQSAVKSWEQAVESAKQVGQDTFYFNQAKPLIETYAASLKQAQEQFQIYGDLTQTRVELKSTCTNTIRICTFSIENHKISVRLTPDYDRLFQANNPQIQSHFQSLKDALKAISQNAQLPVFIYNSQGQERYMWQPG</sequence>
<proteinExistence type="predicted"/>
<keyword evidence="2" id="KW-0472">Membrane</keyword>
<reference evidence="3 4" key="1">
    <citation type="journal article" date="2020" name="ISME J.">
        <title>Comparative genomics reveals insights into cyanobacterial evolution and habitat adaptation.</title>
        <authorList>
            <person name="Chen M.Y."/>
            <person name="Teng W.K."/>
            <person name="Zhao L."/>
            <person name="Hu C.X."/>
            <person name="Zhou Y.K."/>
            <person name="Han B.P."/>
            <person name="Song L.R."/>
            <person name="Shu W.S."/>
        </authorList>
    </citation>
    <scope>NUCLEOTIDE SEQUENCE [LARGE SCALE GENOMIC DNA]</scope>
    <source>
        <strain evidence="3 4">FACHB-1040</strain>
    </source>
</reference>
<evidence type="ECO:0000256" key="2">
    <source>
        <dbReference type="SAM" id="Phobius"/>
    </source>
</evidence>